<dbReference type="PANTHER" id="PTHR23427:SF2">
    <property type="entry name" value="SURFEIT LOCUS PROTEIN 1"/>
    <property type="match status" value="1"/>
</dbReference>
<gene>
    <name evidence="7" type="ORF">KK1_015941</name>
</gene>
<reference evidence="7 8" key="1">
    <citation type="journal article" date="2012" name="Nat. Biotechnol.">
        <title>Draft genome sequence of pigeonpea (Cajanus cajan), an orphan legume crop of resource-poor farmers.</title>
        <authorList>
            <person name="Varshney R.K."/>
            <person name="Chen W."/>
            <person name="Li Y."/>
            <person name="Bharti A.K."/>
            <person name="Saxena R.K."/>
            <person name="Schlueter J.A."/>
            <person name="Donoghue M.T."/>
            <person name="Azam S."/>
            <person name="Fan G."/>
            <person name="Whaley A.M."/>
            <person name="Farmer A.D."/>
            <person name="Sheridan J."/>
            <person name="Iwata A."/>
            <person name="Tuteja R."/>
            <person name="Penmetsa R.V."/>
            <person name="Wu W."/>
            <person name="Upadhyaya H.D."/>
            <person name="Yang S.P."/>
            <person name="Shah T."/>
            <person name="Saxena K.B."/>
            <person name="Michael T."/>
            <person name="McCombie W.R."/>
            <person name="Yang B."/>
            <person name="Zhang G."/>
            <person name="Yang H."/>
            <person name="Wang J."/>
            <person name="Spillane C."/>
            <person name="Cook D.R."/>
            <person name="May G.D."/>
            <person name="Xu X."/>
            <person name="Jackson S.A."/>
        </authorList>
    </citation>
    <scope>NUCLEOTIDE SEQUENCE [LARGE SCALE GENOMIC DNA]</scope>
    <source>
        <strain evidence="8">cv. Asha</strain>
    </source>
</reference>
<dbReference type="PROSITE" id="PS50895">
    <property type="entry name" value="SURF1"/>
    <property type="match status" value="1"/>
</dbReference>
<dbReference type="Proteomes" id="UP000075243">
    <property type="component" value="Chromosome 8"/>
</dbReference>
<dbReference type="InterPro" id="IPR016140">
    <property type="entry name" value="Bifunc_inhib/LTP/seed_store"/>
</dbReference>
<keyword evidence="4 5" id="KW-0472">Membrane</keyword>
<evidence type="ECO:0000256" key="1">
    <source>
        <dbReference type="ARBA" id="ARBA00004370"/>
    </source>
</evidence>
<evidence type="ECO:0000259" key="6">
    <source>
        <dbReference type="Pfam" id="PF14368"/>
    </source>
</evidence>
<evidence type="ECO:0000256" key="4">
    <source>
        <dbReference type="ARBA" id="ARBA00023136"/>
    </source>
</evidence>
<dbReference type="CDD" id="cd06662">
    <property type="entry name" value="SURF1"/>
    <property type="match status" value="1"/>
</dbReference>
<keyword evidence="2 5" id="KW-0812">Transmembrane</keyword>
<dbReference type="PANTHER" id="PTHR23427">
    <property type="entry name" value="SURFEIT LOCUS PROTEIN"/>
    <property type="match status" value="1"/>
</dbReference>
<comment type="subcellular location">
    <subcellularLocation>
        <location evidence="1">Membrane</location>
    </subcellularLocation>
    <subcellularLocation>
        <location evidence="5">Mitochondrion inner membrane</location>
        <topology evidence="5">Multi-pass membrane protein</topology>
    </subcellularLocation>
</comment>
<evidence type="ECO:0000256" key="2">
    <source>
        <dbReference type="ARBA" id="ARBA00022692"/>
    </source>
</evidence>
<comment type="caution">
    <text evidence="5">Lacks conserved residue(s) required for the propagation of feature annotation.</text>
</comment>
<feature type="domain" description="Bifunctional inhibitor/plant lipid transfer protein/seed storage helical" evidence="6">
    <location>
        <begin position="2"/>
        <end position="72"/>
    </location>
</feature>
<keyword evidence="5" id="KW-0999">Mitochondrion inner membrane</keyword>
<dbReference type="STRING" id="3821.A0A151T309"/>
<dbReference type="GO" id="GO:0005743">
    <property type="term" value="C:mitochondrial inner membrane"/>
    <property type="evidence" value="ECO:0007669"/>
    <property type="project" value="UniProtKB-SubCell"/>
</dbReference>
<sequence>MQKLLPCQAYVKNPSNPPESCCEPLKEIHDNQKGCLCNFLKNPTFLQSVRASQEDFLKLPQACGIEINVANCNFTGKASRWLLFLPGAITFGLGTWQIIRREEKIKMLEYREKRLQMEPLKFSSDYSSNEELDSLEFRKVACKGYFDDKNSIYVGPRSRSISGVTENGYYLITPLMPVPNYPDSVAFPILVNRGWVPRSWKDKFLEASQDENLTDALPSPSQADGTRSWWRIWSKKPSVNIEDQVPPVTPVEVVGVVRGSEKPSIFVPANDPGSSQWFYIDVPGIARACGLPENTIYIEDTNENVNPSNPYPVPKDVNTLIRSSVMPGDHLNYTFTWYSLSAAVTFMAFKRIRQKIKRR</sequence>
<dbReference type="InterPro" id="IPR045214">
    <property type="entry name" value="Surf1/Surf4"/>
</dbReference>
<dbReference type="InterPro" id="IPR002994">
    <property type="entry name" value="Surf1/Shy1"/>
</dbReference>
<feature type="transmembrane region" description="Helical" evidence="5">
    <location>
        <begin position="331"/>
        <end position="349"/>
    </location>
</feature>
<comment type="function">
    <text evidence="5">Probably involved in the biogenesis of the COX complex.</text>
</comment>
<dbReference type="OMA" id="WYSRDVA"/>
<dbReference type="Pfam" id="PF14368">
    <property type="entry name" value="LTP_2"/>
    <property type="match status" value="1"/>
</dbReference>
<dbReference type="AlphaFoldDB" id="A0A151T309"/>
<dbReference type="SUPFAM" id="SSF47699">
    <property type="entry name" value="Bifunctional inhibitor/lipid-transfer protein/seed storage 2S albumin"/>
    <property type="match status" value="1"/>
</dbReference>
<dbReference type="CDD" id="cd00010">
    <property type="entry name" value="AAI_LTSS"/>
    <property type="match status" value="1"/>
</dbReference>
<evidence type="ECO:0000313" key="7">
    <source>
        <dbReference type="EMBL" id="KYP61450.1"/>
    </source>
</evidence>
<dbReference type="Gene3D" id="1.10.110.10">
    <property type="entry name" value="Plant lipid-transfer and hydrophobic proteins"/>
    <property type="match status" value="1"/>
</dbReference>
<evidence type="ECO:0000313" key="8">
    <source>
        <dbReference type="Proteomes" id="UP000075243"/>
    </source>
</evidence>
<dbReference type="InterPro" id="IPR036312">
    <property type="entry name" value="Bifun_inhib/LTP/seed_sf"/>
</dbReference>
<organism evidence="7 8">
    <name type="scientific">Cajanus cajan</name>
    <name type="common">Pigeon pea</name>
    <name type="synonym">Cajanus indicus</name>
    <dbReference type="NCBI Taxonomy" id="3821"/>
    <lineage>
        <taxon>Eukaryota</taxon>
        <taxon>Viridiplantae</taxon>
        <taxon>Streptophyta</taxon>
        <taxon>Embryophyta</taxon>
        <taxon>Tracheophyta</taxon>
        <taxon>Spermatophyta</taxon>
        <taxon>Magnoliopsida</taxon>
        <taxon>eudicotyledons</taxon>
        <taxon>Gunneridae</taxon>
        <taxon>Pentapetalae</taxon>
        <taxon>rosids</taxon>
        <taxon>fabids</taxon>
        <taxon>Fabales</taxon>
        <taxon>Fabaceae</taxon>
        <taxon>Papilionoideae</taxon>
        <taxon>50 kb inversion clade</taxon>
        <taxon>NPAAA clade</taxon>
        <taxon>indigoferoid/millettioid clade</taxon>
        <taxon>Phaseoleae</taxon>
        <taxon>Cajanus</taxon>
    </lineage>
</organism>
<evidence type="ECO:0000256" key="5">
    <source>
        <dbReference type="RuleBase" id="RU363076"/>
    </source>
</evidence>
<keyword evidence="5" id="KW-0496">Mitochondrion</keyword>
<dbReference type="EMBL" id="CM003610">
    <property type="protein sequence ID" value="KYP61450.1"/>
    <property type="molecule type" value="Genomic_DNA"/>
</dbReference>
<dbReference type="Pfam" id="PF02104">
    <property type="entry name" value="SURF1"/>
    <property type="match status" value="1"/>
</dbReference>
<comment type="similarity">
    <text evidence="5">Belongs to the SURF1 family.</text>
</comment>
<accession>A0A151T309</accession>
<protein>
    <recommendedName>
        <fullName evidence="5">SURF1-like protein</fullName>
    </recommendedName>
</protein>
<proteinExistence type="inferred from homology"/>
<keyword evidence="8" id="KW-1185">Reference proteome</keyword>
<keyword evidence="3 5" id="KW-1133">Transmembrane helix</keyword>
<dbReference type="Gramene" id="C.cajan_15495.t">
    <property type="protein sequence ID" value="C.cajan_15495.t"/>
    <property type="gene ID" value="C.cajan_15495"/>
</dbReference>
<evidence type="ECO:0000256" key="3">
    <source>
        <dbReference type="ARBA" id="ARBA00022989"/>
    </source>
</evidence>
<name>A0A151T309_CAJCA</name>